<reference evidence="4" key="2">
    <citation type="submission" date="2015-01" db="EMBL/GenBank/DDBJ databases">
        <title>Evolutionary Origins and Diversification of the Mycorrhizal Mutualists.</title>
        <authorList>
            <consortium name="DOE Joint Genome Institute"/>
            <consortium name="Mycorrhizal Genomics Consortium"/>
            <person name="Kohler A."/>
            <person name="Kuo A."/>
            <person name="Nagy L.G."/>
            <person name="Floudas D."/>
            <person name="Copeland A."/>
            <person name="Barry K.W."/>
            <person name="Cichocki N."/>
            <person name="Veneault-Fourrey C."/>
            <person name="LaButti K."/>
            <person name="Lindquist E.A."/>
            <person name="Lipzen A."/>
            <person name="Lundell T."/>
            <person name="Morin E."/>
            <person name="Murat C."/>
            <person name="Riley R."/>
            <person name="Ohm R."/>
            <person name="Sun H."/>
            <person name="Tunlid A."/>
            <person name="Henrissat B."/>
            <person name="Grigoriev I.V."/>
            <person name="Hibbett D.S."/>
            <person name="Martin F."/>
        </authorList>
    </citation>
    <scope>NUCLEOTIDE SEQUENCE [LARGE SCALE GENOMIC DNA]</scope>
    <source>
        <strain evidence="4">LaAM-08-1</strain>
    </source>
</reference>
<dbReference type="PROSITE" id="PS51704">
    <property type="entry name" value="GP_PDE"/>
    <property type="match status" value="1"/>
</dbReference>
<dbReference type="Proteomes" id="UP000054477">
    <property type="component" value="Unassembled WGS sequence"/>
</dbReference>
<evidence type="ECO:0000256" key="1">
    <source>
        <dbReference type="SAM" id="SignalP"/>
    </source>
</evidence>
<reference evidence="3 4" key="1">
    <citation type="submission" date="2014-04" db="EMBL/GenBank/DDBJ databases">
        <authorList>
            <consortium name="DOE Joint Genome Institute"/>
            <person name="Kuo A."/>
            <person name="Kohler A."/>
            <person name="Nagy L.G."/>
            <person name="Floudas D."/>
            <person name="Copeland A."/>
            <person name="Barry K.W."/>
            <person name="Cichocki N."/>
            <person name="Veneault-Fourrey C."/>
            <person name="LaButti K."/>
            <person name="Lindquist E.A."/>
            <person name="Lipzen A."/>
            <person name="Lundell T."/>
            <person name="Morin E."/>
            <person name="Murat C."/>
            <person name="Sun H."/>
            <person name="Tunlid A."/>
            <person name="Henrissat B."/>
            <person name="Grigoriev I.V."/>
            <person name="Hibbett D.S."/>
            <person name="Martin F."/>
            <person name="Nordberg H.P."/>
            <person name="Cantor M.N."/>
            <person name="Hua S.X."/>
        </authorList>
    </citation>
    <scope>NUCLEOTIDE SEQUENCE [LARGE SCALE GENOMIC DNA]</scope>
    <source>
        <strain evidence="3 4">LaAM-08-1</strain>
    </source>
</reference>
<protein>
    <recommendedName>
        <fullName evidence="2">GP-PDE domain-containing protein</fullName>
    </recommendedName>
</protein>
<dbReference type="SUPFAM" id="SSF51695">
    <property type="entry name" value="PLC-like phosphodiesterases"/>
    <property type="match status" value="1"/>
</dbReference>
<evidence type="ECO:0000313" key="4">
    <source>
        <dbReference type="Proteomes" id="UP000054477"/>
    </source>
</evidence>
<dbReference type="Pfam" id="PF03009">
    <property type="entry name" value="GDPD"/>
    <property type="match status" value="1"/>
</dbReference>
<feature type="chain" id="PRO_5002217066" description="GP-PDE domain-containing protein" evidence="1">
    <location>
        <begin position="19"/>
        <end position="363"/>
    </location>
</feature>
<keyword evidence="1" id="KW-0732">Signal</keyword>
<dbReference type="PANTHER" id="PTHR46211">
    <property type="entry name" value="GLYCEROPHOSPHORYL DIESTER PHOSPHODIESTERASE"/>
    <property type="match status" value="1"/>
</dbReference>
<dbReference type="InterPro" id="IPR030395">
    <property type="entry name" value="GP_PDE_dom"/>
</dbReference>
<name>A0A0C9XVE1_9AGAR</name>
<organism evidence="3 4">
    <name type="scientific">Laccaria amethystina LaAM-08-1</name>
    <dbReference type="NCBI Taxonomy" id="1095629"/>
    <lineage>
        <taxon>Eukaryota</taxon>
        <taxon>Fungi</taxon>
        <taxon>Dikarya</taxon>
        <taxon>Basidiomycota</taxon>
        <taxon>Agaricomycotina</taxon>
        <taxon>Agaricomycetes</taxon>
        <taxon>Agaricomycetidae</taxon>
        <taxon>Agaricales</taxon>
        <taxon>Agaricineae</taxon>
        <taxon>Hydnangiaceae</taxon>
        <taxon>Laccaria</taxon>
    </lineage>
</organism>
<dbReference type="InterPro" id="IPR017946">
    <property type="entry name" value="PLC-like_Pdiesterase_TIM-brl"/>
</dbReference>
<feature type="signal peptide" evidence="1">
    <location>
        <begin position="1"/>
        <end position="18"/>
    </location>
</feature>
<gene>
    <name evidence="3" type="ORF">K443DRAFT_91063</name>
</gene>
<dbReference type="PANTHER" id="PTHR46211:SF14">
    <property type="entry name" value="GLYCEROPHOSPHODIESTER PHOSPHODIESTERASE"/>
    <property type="match status" value="1"/>
</dbReference>
<dbReference type="OrthoDB" id="1058301at2759"/>
<dbReference type="EMBL" id="KN838559">
    <property type="protein sequence ID" value="KIK05544.1"/>
    <property type="molecule type" value="Genomic_DNA"/>
</dbReference>
<dbReference type="STRING" id="1095629.A0A0C9XVE1"/>
<dbReference type="Gene3D" id="3.20.20.190">
    <property type="entry name" value="Phosphatidylinositol (PI) phosphodiesterase"/>
    <property type="match status" value="1"/>
</dbReference>
<dbReference type="GO" id="GO:0006629">
    <property type="term" value="P:lipid metabolic process"/>
    <property type="evidence" value="ECO:0007669"/>
    <property type="project" value="InterPro"/>
</dbReference>
<sequence length="363" mass="40088">MYLLSAAAILSCVVVASCGPAQHPLSTNSRYFDIQGHRGCRGEAVESTLPAFAWGLIDGVTTLELDNGITKDGVVIVWHDEEITPEKCIDTAPIEEDDPEFPYVGKPIAKLTLAQIKTLDCGSLRPAGYPLQLTYPGTKISTLREVFEFVDCVDPMHQVLWNIESKINPVLTNKTRGVEDFVGKQHKEFISSPYPLSQITYQSFDWRTLIAMKALEPRIATSALIDVSTATTADNSTSPWLAGLRLDEFSGLSLGVQIANAASFIGAQILSPAAVDYTRPEYVLFTTKEMVRRAHQMGMSVKPWTVNSISIAEDLMGSEGVDGIISDYPSNMRRFIKQRGLSVAPKFPKKRVYECLDQHVQRT</sequence>
<dbReference type="HOGENOM" id="CLU_030006_7_0_1"/>
<dbReference type="AlphaFoldDB" id="A0A0C9XVE1"/>
<feature type="domain" description="GP-PDE" evidence="2">
    <location>
        <begin position="32"/>
        <end position="336"/>
    </location>
</feature>
<evidence type="ECO:0000259" key="2">
    <source>
        <dbReference type="PROSITE" id="PS51704"/>
    </source>
</evidence>
<dbReference type="GO" id="GO:0008081">
    <property type="term" value="F:phosphoric diester hydrolase activity"/>
    <property type="evidence" value="ECO:0007669"/>
    <property type="project" value="InterPro"/>
</dbReference>
<keyword evidence="4" id="KW-1185">Reference proteome</keyword>
<evidence type="ECO:0000313" key="3">
    <source>
        <dbReference type="EMBL" id="KIK05544.1"/>
    </source>
</evidence>
<proteinExistence type="predicted"/>
<accession>A0A0C9XVE1</accession>